<protein>
    <recommendedName>
        <fullName evidence="2">JAB domain-containing protein</fullName>
    </recommendedName>
</protein>
<organism evidence="1">
    <name type="scientific">viral metagenome</name>
    <dbReference type="NCBI Taxonomy" id="1070528"/>
    <lineage>
        <taxon>unclassified sequences</taxon>
        <taxon>metagenomes</taxon>
        <taxon>organismal metagenomes</taxon>
    </lineage>
</organism>
<sequence>MPYINTISLEKIKRYINYEYEFCGYIFYDVNNPDELNIIKNNTGPNVKIERGSCTYKHGYRRCIWHTHPYISKSYPSPEDLLKVLKHPDNIKISILFTAWGIWEISLTDRENIDSNIITHLPYHIDKLQKICDVLYKKTYQNKTNYEYSDSKYEFIKNFIISIMEYYPISIIFTPWKDLTDIYIIKSDSICSSK</sequence>
<dbReference type="EMBL" id="MN739515">
    <property type="protein sequence ID" value="QHT09777.1"/>
    <property type="molecule type" value="Genomic_DNA"/>
</dbReference>
<evidence type="ECO:0000313" key="1">
    <source>
        <dbReference type="EMBL" id="QHT09777.1"/>
    </source>
</evidence>
<reference evidence="1" key="1">
    <citation type="journal article" date="2020" name="Nature">
        <title>Giant virus diversity and host interactions through global metagenomics.</title>
        <authorList>
            <person name="Schulz F."/>
            <person name="Roux S."/>
            <person name="Paez-Espino D."/>
            <person name="Jungbluth S."/>
            <person name="Walsh D.A."/>
            <person name="Denef V.J."/>
            <person name="McMahon K.D."/>
            <person name="Konstantinidis K.T."/>
            <person name="Eloe-Fadrosh E.A."/>
            <person name="Kyrpides N.C."/>
            <person name="Woyke T."/>
        </authorList>
    </citation>
    <scope>NUCLEOTIDE SEQUENCE</scope>
    <source>
        <strain evidence="1">GVMAG-M-3300023174-102</strain>
    </source>
</reference>
<proteinExistence type="predicted"/>
<dbReference type="AlphaFoldDB" id="A0A6C0CZR6"/>
<name>A0A6C0CZR6_9ZZZZ</name>
<evidence type="ECO:0008006" key="2">
    <source>
        <dbReference type="Google" id="ProtNLM"/>
    </source>
</evidence>
<accession>A0A6C0CZR6</accession>
<dbReference type="SUPFAM" id="SSF102712">
    <property type="entry name" value="JAB1/MPN domain"/>
    <property type="match status" value="1"/>
</dbReference>